<proteinExistence type="predicted"/>
<feature type="chain" id="PRO_5013315245" evidence="1">
    <location>
        <begin position="23"/>
        <end position="122"/>
    </location>
</feature>
<dbReference type="EMBL" id="CP019239">
    <property type="protein sequence ID" value="APW42914.1"/>
    <property type="molecule type" value="Genomic_DNA"/>
</dbReference>
<protein>
    <submittedName>
        <fullName evidence="2">Uncharacterized protein</fullName>
    </submittedName>
</protein>
<sequence>MRFIRFLLLVLLSLAIPLAGYAGLGVPKAPCPMEMAAMAEQQLNTGMDQVLTAKMGDCCNDMETLLKTGKPCKVGQDCKIGSLGLSVHFFASPESFGKDSFLARLNDRVIEPRTIPIWRPPA</sequence>
<accession>A0A1P8KA81</accession>
<gene>
    <name evidence="2" type="ORF">RS694_10465</name>
</gene>
<dbReference type="AlphaFoldDB" id="A0A1P8KA81"/>
<keyword evidence="3" id="KW-1185">Reference proteome</keyword>
<evidence type="ECO:0000256" key="1">
    <source>
        <dbReference type="SAM" id="SignalP"/>
    </source>
</evidence>
<reference evidence="2 3" key="1">
    <citation type="submission" date="2017-01" db="EMBL/GenBank/DDBJ databases">
        <authorList>
            <person name="Mah S.A."/>
            <person name="Swanson W.J."/>
            <person name="Moy G.W."/>
            <person name="Vacquier V.D."/>
        </authorList>
    </citation>
    <scope>NUCLEOTIDE SEQUENCE [LARGE SCALE GENOMIC DNA]</scope>
    <source>
        <strain evidence="2 3">DSM 22694</strain>
    </source>
</reference>
<dbReference type="STRING" id="1484693.RS694_10465"/>
<name>A0A1P8KA81_9BURK</name>
<evidence type="ECO:0000313" key="2">
    <source>
        <dbReference type="EMBL" id="APW42914.1"/>
    </source>
</evidence>
<keyword evidence="1" id="KW-0732">Signal</keyword>
<organism evidence="2 3">
    <name type="scientific">Rhodoferax saidenbachensis</name>
    <dbReference type="NCBI Taxonomy" id="1484693"/>
    <lineage>
        <taxon>Bacteria</taxon>
        <taxon>Pseudomonadati</taxon>
        <taxon>Pseudomonadota</taxon>
        <taxon>Betaproteobacteria</taxon>
        <taxon>Burkholderiales</taxon>
        <taxon>Comamonadaceae</taxon>
        <taxon>Rhodoferax</taxon>
    </lineage>
</organism>
<dbReference type="KEGG" id="rsb:RS694_10465"/>
<evidence type="ECO:0000313" key="3">
    <source>
        <dbReference type="Proteomes" id="UP000186110"/>
    </source>
</evidence>
<feature type="signal peptide" evidence="1">
    <location>
        <begin position="1"/>
        <end position="22"/>
    </location>
</feature>
<dbReference type="Proteomes" id="UP000186110">
    <property type="component" value="Chromosome"/>
</dbReference>